<name>A0A137PFE1_CONC2</name>
<accession>A0A137PFE1</accession>
<evidence type="ECO:0000313" key="3">
    <source>
        <dbReference type="Proteomes" id="UP000070444"/>
    </source>
</evidence>
<evidence type="ECO:0000313" key="2">
    <source>
        <dbReference type="EMBL" id="KXN73702.1"/>
    </source>
</evidence>
<evidence type="ECO:0000256" key="1">
    <source>
        <dbReference type="SAM" id="Coils"/>
    </source>
</evidence>
<gene>
    <name evidence="2" type="ORF">CONCODRAFT_3391</name>
</gene>
<organism evidence="2 3">
    <name type="scientific">Conidiobolus coronatus (strain ATCC 28846 / CBS 209.66 / NRRL 28638)</name>
    <name type="common">Delacroixia coronata</name>
    <dbReference type="NCBI Taxonomy" id="796925"/>
    <lineage>
        <taxon>Eukaryota</taxon>
        <taxon>Fungi</taxon>
        <taxon>Fungi incertae sedis</taxon>
        <taxon>Zoopagomycota</taxon>
        <taxon>Entomophthoromycotina</taxon>
        <taxon>Entomophthoromycetes</taxon>
        <taxon>Entomophthorales</taxon>
        <taxon>Ancylistaceae</taxon>
        <taxon>Conidiobolus</taxon>
    </lineage>
</organism>
<feature type="coiled-coil region" evidence="1">
    <location>
        <begin position="47"/>
        <end position="81"/>
    </location>
</feature>
<keyword evidence="3" id="KW-1185">Reference proteome</keyword>
<reference evidence="2 3" key="1">
    <citation type="journal article" date="2015" name="Genome Biol. Evol.">
        <title>Phylogenomic analyses indicate that early fungi evolved digesting cell walls of algal ancestors of land plants.</title>
        <authorList>
            <person name="Chang Y."/>
            <person name="Wang S."/>
            <person name="Sekimoto S."/>
            <person name="Aerts A.L."/>
            <person name="Choi C."/>
            <person name="Clum A."/>
            <person name="LaButti K.M."/>
            <person name="Lindquist E.A."/>
            <person name="Yee Ngan C."/>
            <person name="Ohm R.A."/>
            <person name="Salamov A.A."/>
            <person name="Grigoriev I.V."/>
            <person name="Spatafora J.W."/>
            <person name="Berbee M.L."/>
        </authorList>
    </citation>
    <scope>NUCLEOTIDE SEQUENCE [LARGE SCALE GENOMIC DNA]</scope>
    <source>
        <strain evidence="2 3">NRRL 28638</strain>
    </source>
</reference>
<keyword evidence="1" id="KW-0175">Coiled coil</keyword>
<dbReference type="AlphaFoldDB" id="A0A137PFE1"/>
<sequence>MEDSDLFSQFGLEGDELFNNINMNLDAIVATQQLELKASQTQIEPEDVDLEQRVQEQNNHINNLLAQIEKLKSDLQVKNGKISVIETTKNNKQKILTEGGRNSSVVNRSFLNQMKENSAQATNRALQNYSTQFPNHIDPDESVELPSTQALINSIQTITPQQSHTSTTLLINRYISNGNALWFDSVIVFFINYLPSSTRECHEPDLDSITYTIPQNLQKITPELINNYLKSRLLELKNLFSTNEEVEYLKQFNDKLFLVMDIREWNSKESKIDQLPGILFKYAGFLNALRNLIDKLIEKNKLTLCTTIWYIFTKITTTFTSFLPHFYNSGPVSIEKIPNLIRKSFESSLISPYETPIEVYLIWETIENILLQTPKVNYKSYEFIVDYLISEDEFNPMDFNLNFNLIYYKTILNLIQDHSIYQTLFNSELFLKNFSLLTSKLINNSLQGFITDNNQFKLIDLIHSILVKISLYNKEDLYNITIISEGDLLLNIINWVNFIYSTTKLNFEDALSSLELVIDNEIEVKEFNTQQLSKTLGILINSIYLIFSTGLEMNLTENFELEVCLKNLEIILETQSIELDCIAKSEIRWLIEYFNLNGMSID</sequence>
<proteinExistence type="predicted"/>
<dbReference type="EMBL" id="KQ964433">
    <property type="protein sequence ID" value="KXN73702.1"/>
    <property type="molecule type" value="Genomic_DNA"/>
</dbReference>
<protein>
    <submittedName>
        <fullName evidence="2">Uncharacterized protein</fullName>
    </submittedName>
</protein>
<dbReference type="Proteomes" id="UP000070444">
    <property type="component" value="Unassembled WGS sequence"/>
</dbReference>